<dbReference type="InterPro" id="IPR036390">
    <property type="entry name" value="WH_DNA-bd_sf"/>
</dbReference>
<dbReference type="GO" id="GO:0051304">
    <property type="term" value="P:chromosome separation"/>
    <property type="evidence" value="ECO:0007669"/>
    <property type="project" value="InterPro"/>
</dbReference>
<dbReference type="InterPro" id="IPR036388">
    <property type="entry name" value="WH-like_DNA-bd_sf"/>
</dbReference>
<evidence type="ECO:0000256" key="1">
    <source>
        <dbReference type="ARBA" id="ARBA00022490"/>
    </source>
</evidence>
<dbReference type="EMBL" id="DWVS01000249">
    <property type="protein sequence ID" value="HJC88297.1"/>
    <property type="molecule type" value="Genomic_DNA"/>
</dbReference>
<reference evidence="7" key="1">
    <citation type="journal article" date="2021" name="PeerJ">
        <title>Extensive microbial diversity within the chicken gut microbiome revealed by metagenomics and culture.</title>
        <authorList>
            <person name="Gilroy R."/>
            <person name="Ravi A."/>
            <person name="Getino M."/>
            <person name="Pursley I."/>
            <person name="Horton D.L."/>
            <person name="Alikhan N.F."/>
            <person name="Baker D."/>
            <person name="Gharbi K."/>
            <person name="Hall N."/>
            <person name="Watson M."/>
            <person name="Adriaenssens E.M."/>
            <person name="Foster-Nyarko E."/>
            <person name="Jarju S."/>
            <person name="Secka A."/>
            <person name="Antonio M."/>
            <person name="Oren A."/>
            <person name="Chaudhuri R.R."/>
            <person name="La Ragione R."/>
            <person name="Hildebrand F."/>
            <person name="Pallen M.J."/>
        </authorList>
    </citation>
    <scope>NUCLEOTIDE SEQUENCE</scope>
    <source>
        <strain evidence="7">ChiBcec1-1630</strain>
    </source>
</reference>
<accession>A0A9D2QLJ2</accession>
<comment type="caution">
    <text evidence="7">The sequence shown here is derived from an EMBL/GenBank/DDBJ whole genome shotgun (WGS) entry which is preliminary data.</text>
</comment>
<evidence type="ECO:0000256" key="5">
    <source>
        <dbReference type="HAMAP-Rule" id="MF_01804"/>
    </source>
</evidence>
<evidence type="ECO:0000256" key="4">
    <source>
        <dbReference type="ARBA" id="ARBA00023306"/>
    </source>
</evidence>
<dbReference type="Gene3D" id="1.10.10.10">
    <property type="entry name" value="Winged helix-like DNA-binding domain superfamily/Winged helix DNA-binding domain"/>
    <property type="match status" value="2"/>
</dbReference>
<dbReference type="HAMAP" id="MF_01804">
    <property type="entry name" value="ScpB"/>
    <property type="match status" value="1"/>
</dbReference>
<dbReference type="GO" id="GO:0005737">
    <property type="term" value="C:cytoplasm"/>
    <property type="evidence" value="ECO:0007669"/>
    <property type="project" value="UniProtKB-SubCell"/>
</dbReference>
<evidence type="ECO:0000313" key="7">
    <source>
        <dbReference type="EMBL" id="HJC88297.1"/>
    </source>
</evidence>
<dbReference type="InterPro" id="IPR005234">
    <property type="entry name" value="ScpB_csome_segregation"/>
</dbReference>
<dbReference type="GO" id="GO:0051301">
    <property type="term" value="P:cell division"/>
    <property type="evidence" value="ECO:0007669"/>
    <property type="project" value="UniProtKB-KW"/>
</dbReference>
<dbReference type="AlphaFoldDB" id="A0A9D2QLJ2"/>
<dbReference type="PANTHER" id="PTHR34298:SF2">
    <property type="entry name" value="SEGREGATION AND CONDENSATION PROTEIN B"/>
    <property type="match status" value="1"/>
</dbReference>
<protein>
    <recommendedName>
        <fullName evidence="5">Segregation and condensation protein B</fullName>
    </recommendedName>
</protein>
<reference evidence="7" key="2">
    <citation type="submission" date="2021-04" db="EMBL/GenBank/DDBJ databases">
        <authorList>
            <person name="Gilroy R."/>
        </authorList>
    </citation>
    <scope>NUCLEOTIDE SEQUENCE</scope>
    <source>
        <strain evidence="7">ChiBcec1-1630</strain>
    </source>
</reference>
<feature type="region of interest" description="Disordered" evidence="6">
    <location>
        <begin position="178"/>
        <end position="198"/>
    </location>
</feature>
<sequence length="198" mass="22547">MEQEHKKAALEAILFAMGDSVELDRLAAAIEETPEETRLLLTQMKEEWETQQRGVCLVEYEGAFQMCTRGDLYEYLIRVAKTPKKYALTDTLLETLSIIAYKQPVTRLDVEKIRGVNSDHAISRLVEFELVMELGRLDAPGRPLLFGTTEQFLRTFGVKSLEELPRLNELKLQEFRAEAEEEAKEMSSEGTVESGEEA</sequence>
<dbReference type="Proteomes" id="UP000823922">
    <property type="component" value="Unassembled WGS sequence"/>
</dbReference>
<comment type="subcellular location">
    <subcellularLocation>
        <location evidence="5">Cytoplasm</location>
    </subcellularLocation>
    <text evidence="5">Associated with two foci at the outer edges of the nucleoid region in young cells, and at four foci within both cell halves in older cells.</text>
</comment>
<evidence type="ECO:0000313" key="8">
    <source>
        <dbReference type="Proteomes" id="UP000823922"/>
    </source>
</evidence>
<organism evidence="7 8">
    <name type="scientific">Candidatus Eisenbergiella intestinigallinarum</name>
    <dbReference type="NCBI Taxonomy" id="2838549"/>
    <lineage>
        <taxon>Bacteria</taxon>
        <taxon>Bacillati</taxon>
        <taxon>Bacillota</taxon>
        <taxon>Clostridia</taxon>
        <taxon>Lachnospirales</taxon>
        <taxon>Lachnospiraceae</taxon>
        <taxon>Eisenbergiella</taxon>
    </lineage>
</organism>
<dbReference type="GO" id="GO:0006260">
    <property type="term" value="P:DNA replication"/>
    <property type="evidence" value="ECO:0007669"/>
    <property type="project" value="UniProtKB-UniRule"/>
</dbReference>
<keyword evidence="2 5" id="KW-0132">Cell division</keyword>
<dbReference type="PIRSF" id="PIRSF019345">
    <property type="entry name" value="ScpB"/>
    <property type="match status" value="1"/>
</dbReference>
<keyword evidence="4 5" id="KW-0131">Cell cycle</keyword>
<comment type="subunit">
    <text evidence="5">Homodimer. Homodimerization may be required to stabilize the binding of ScpA to the Smc head domains. Component of a cohesin-like complex composed of ScpA, ScpB and the Smc homodimer, in which ScpA and ScpB bind to the head domain of Smc. The presence of the three proteins is required for the association of the complex with DNA.</text>
</comment>
<dbReference type="SUPFAM" id="SSF46785">
    <property type="entry name" value="Winged helix' DNA-binding domain"/>
    <property type="match status" value="2"/>
</dbReference>
<name>A0A9D2QLJ2_9FIRM</name>
<evidence type="ECO:0000256" key="6">
    <source>
        <dbReference type="SAM" id="MobiDB-lite"/>
    </source>
</evidence>
<evidence type="ECO:0000256" key="2">
    <source>
        <dbReference type="ARBA" id="ARBA00022618"/>
    </source>
</evidence>
<keyword evidence="1 5" id="KW-0963">Cytoplasm</keyword>
<proteinExistence type="inferred from homology"/>
<gene>
    <name evidence="5 7" type="primary">scpB</name>
    <name evidence="7" type="ORF">H9926_09810</name>
</gene>
<comment type="similarity">
    <text evidence="5">Belongs to the ScpB family.</text>
</comment>
<dbReference type="PANTHER" id="PTHR34298">
    <property type="entry name" value="SEGREGATION AND CONDENSATION PROTEIN B"/>
    <property type="match status" value="1"/>
</dbReference>
<dbReference type="NCBIfam" id="TIGR00281">
    <property type="entry name" value="SMC-Scp complex subunit ScpB"/>
    <property type="match status" value="1"/>
</dbReference>
<dbReference type="Pfam" id="PF04079">
    <property type="entry name" value="SMC_ScpB"/>
    <property type="match status" value="1"/>
</dbReference>
<evidence type="ECO:0000256" key="3">
    <source>
        <dbReference type="ARBA" id="ARBA00022829"/>
    </source>
</evidence>
<comment type="function">
    <text evidence="5">Participates in chromosomal partition during cell division. May act via the formation of a condensin-like complex containing Smc and ScpA that pull DNA away from mid-cell into both cell halves.</text>
</comment>
<keyword evidence="3 5" id="KW-0159">Chromosome partition</keyword>